<dbReference type="InterPro" id="IPR017896">
    <property type="entry name" value="4Fe4S_Fe-S-bd"/>
</dbReference>
<dbReference type="Pfam" id="PF01493">
    <property type="entry name" value="GXGXG"/>
    <property type="match status" value="1"/>
</dbReference>
<dbReference type="Gene3D" id="2.160.20.60">
    <property type="entry name" value="Glutamate synthase, alpha subunit, C-terminal domain"/>
    <property type="match status" value="1"/>
</dbReference>
<evidence type="ECO:0000256" key="2">
    <source>
        <dbReference type="ARBA" id="ARBA00023004"/>
    </source>
</evidence>
<gene>
    <name evidence="5" type="ORF">SAMN04487861_10894</name>
</gene>
<dbReference type="SUPFAM" id="SSF54862">
    <property type="entry name" value="4Fe-4S ferredoxins"/>
    <property type="match status" value="1"/>
</dbReference>
<dbReference type="PRINTS" id="PR00419">
    <property type="entry name" value="ADXRDTASE"/>
</dbReference>
<dbReference type="PANTHER" id="PTHR43100:SF2">
    <property type="entry name" value="BNAA03G19380D PROTEIN"/>
    <property type="match status" value="1"/>
</dbReference>
<dbReference type="InterPro" id="IPR036485">
    <property type="entry name" value="Glu_synth_asu_C_sf"/>
</dbReference>
<dbReference type="GO" id="GO:0016491">
    <property type="term" value="F:oxidoreductase activity"/>
    <property type="evidence" value="ECO:0007669"/>
    <property type="project" value="InterPro"/>
</dbReference>
<dbReference type="InterPro" id="IPR009051">
    <property type="entry name" value="Helical_ferredxn"/>
</dbReference>
<dbReference type="EMBL" id="FOQK01000008">
    <property type="protein sequence ID" value="SFH92480.1"/>
    <property type="molecule type" value="Genomic_DNA"/>
</dbReference>
<dbReference type="Gene3D" id="3.40.50.720">
    <property type="entry name" value="NAD(P)-binding Rossmann-like Domain"/>
    <property type="match status" value="1"/>
</dbReference>
<proteinExistence type="predicted"/>
<dbReference type="GO" id="GO:0051536">
    <property type="term" value="F:iron-sulfur cluster binding"/>
    <property type="evidence" value="ECO:0007669"/>
    <property type="project" value="UniProtKB-KW"/>
</dbReference>
<dbReference type="InterPro" id="IPR002489">
    <property type="entry name" value="Glu_synth_asu_C"/>
</dbReference>
<evidence type="ECO:0000256" key="1">
    <source>
        <dbReference type="ARBA" id="ARBA00022723"/>
    </source>
</evidence>
<dbReference type="InterPro" id="IPR028261">
    <property type="entry name" value="DPD_II"/>
</dbReference>
<dbReference type="PROSITE" id="PS00198">
    <property type="entry name" value="4FE4S_FER_1"/>
    <property type="match status" value="1"/>
</dbReference>
<evidence type="ECO:0000313" key="6">
    <source>
        <dbReference type="Proteomes" id="UP000183639"/>
    </source>
</evidence>
<dbReference type="Gene3D" id="3.50.50.60">
    <property type="entry name" value="FAD/NAD(P)-binding domain"/>
    <property type="match status" value="1"/>
</dbReference>
<protein>
    <submittedName>
        <fullName evidence="5">Glutamate synthase (NADPH) GltB3 subunit</fullName>
    </submittedName>
</protein>
<dbReference type="InterPro" id="IPR036188">
    <property type="entry name" value="FAD/NAD-bd_sf"/>
</dbReference>
<reference evidence="5 6" key="1">
    <citation type="submission" date="2016-10" db="EMBL/GenBank/DDBJ databases">
        <authorList>
            <person name="de Groot N.N."/>
        </authorList>
    </citation>
    <scope>NUCLEOTIDE SEQUENCE [LARGE SCALE GENOMIC DNA]</scope>
    <source>
        <strain evidence="5 6">Z108</strain>
    </source>
</reference>
<dbReference type="Proteomes" id="UP000183639">
    <property type="component" value="Unassembled WGS sequence"/>
</dbReference>
<dbReference type="Gene3D" id="1.10.1060.10">
    <property type="entry name" value="Alpha-helical ferredoxin"/>
    <property type="match status" value="1"/>
</dbReference>
<evidence type="ECO:0000313" key="5">
    <source>
        <dbReference type="EMBL" id="SFH92480.1"/>
    </source>
</evidence>
<evidence type="ECO:0000259" key="4">
    <source>
        <dbReference type="PROSITE" id="PS51379"/>
    </source>
</evidence>
<dbReference type="InterPro" id="IPR017900">
    <property type="entry name" value="4Fe4S_Fe_S_CS"/>
</dbReference>
<dbReference type="Gene3D" id="3.30.70.20">
    <property type="match status" value="1"/>
</dbReference>
<organism evidence="5 6">
    <name type="scientific">Selenomonas ruminantium</name>
    <dbReference type="NCBI Taxonomy" id="971"/>
    <lineage>
        <taxon>Bacteria</taxon>
        <taxon>Bacillati</taxon>
        <taxon>Bacillota</taxon>
        <taxon>Negativicutes</taxon>
        <taxon>Selenomonadales</taxon>
        <taxon>Selenomonadaceae</taxon>
        <taxon>Selenomonas</taxon>
    </lineage>
</organism>
<dbReference type="AlphaFoldDB" id="A0A1I3E0F5"/>
<keyword evidence="3" id="KW-0411">Iron-sulfur</keyword>
<feature type="domain" description="4Fe-4S ferredoxin-type" evidence="4">
    <location>
        <begin position="736"/>
        <end position="765"/>
    </location>
</feature>
<dbReference type="Pfam" id="PF14691">
    <property type="entry name" value="Fer4_20"/>
    <property type="match status" value="1"/>
</dbReference>
<sequence length="778" mass="84854">MFKIDTMQGHDRMSTQDLLLAIGDAVKQGETEFEVAASGQHDIGGPLWHPEGKTLHFHVTNAGQRLGSMCLPGTEIVAEGSVSADVGWLNSGGTITVKGDAGDTAGHCSSGGKIFIGGRGGTRTGSLMKHDPLYEEPELWILKNVGSFSFEFMGGGRAVVCGYDSEQFASVLGERACVGMVGGIVYVRGPIDTYPADIKYMDLEEDDIAFLDGGMDGFLQHIEREDLRQELSDWSQWKKLRPLTAAEKKGKKSHDLKAFRQNEWVKGGIFSDVAHDDFAVHNTLSTGLYRLRVPSWDNARFAAPCEFNCPTGIPTQRRYDLIRQGKLDEAFQLELEYTPFPGSVCGSVCPNPCMDHCTRGSIDEPIQIGDLGYRSAFLPVEPPKVKTGKKIAVVGGGVAGLSTAWQLARKGHSVTVYDDADHIGGKLEQVIPRGRLAHELLEAELKRIQSVGVEFVTSCKVDKEKFAALRRENDAVVVATGGTKSRFFPWEGAEHLTMGLEYLKAINRGEKPATGKHVVVIGAGNSGMDTCRGAYEMGAETVVAVDVQKPAAFADEIEYIENLGGKLVWPFFTNKITPEGVYGNDGRFIPADQVIVSIGEEPELDFLPEDEGIEFFRKSWLVPKKDQSIAAGVFTAGDTIKPGRLTDAIGSGRKAAWYVDQYVMGKETADFPEKQQIPAERLSKAYFEKCHHCLLGDPVDDHTRCVSCGTCRDCKMCLESCPEKAITRIEKEDGSWEYVSDPDRCIGCGICAGVCPCGVWSINDNPEKIAMYSTGAKA</sequence>
<evidence type="ECO:0000256" key="3">
    <source>
        <dbReference type="ARBA" id="ARBA00023014"/>
    </source>
</evidence>
<dbReference type="OrthoDB" id="9803192at2"/>
<keyword evidence="2" id="KW-0408">Iron</keyword>
<name>A0A1I3E0F5_SELRU</name>
<keyword evidence="1" id="KW-0479">Metal-binding</keyword>
<dbReference type="InterPro" id="IPR023753">
    <property type="entry name" value="FAD/NAD-binding_dom"/>
</dbReference>
<feature type="domain" description="4Fe-4S ferredoxin-type" evidence="4">
    <location>
        <begin position="702"/>
        <end position="731"/>
    </location>
</feature>
<dbReference type="SUPFAM" id="SSF51905">
    <property type="entry name" value="FAD/NAD(P)-binding domain"/>
    <property type="match status" value="1"/>
</dbReference>
<dbReference type="PROSITE" id="PS51379">
    <property type="entry name" value="4FE4S_FER_2"/>
    <property type="match status" value="2"/>
</dbReference>
<dbReference type="InterPro" id="IPR051394">
    <property type="entry name" value="Glutamate_Synthase"/>
</dbReference>
<dbReference type="Pfam" id="PF07992">
    <property type="entry name" value="Pyr_redox_2"/>
    <property type="match status" value="1"/>
</dbReference>
<dbReference type="GO" id="GO:0046872">
    <property type="term" value="F:metal ion binding"/>
    <property type="evidence" value="ECO:0007669"/>
    <property type="project" value="UniProtKB-KW"/>
</dbReference>
<dbReference type="PANTHER" id="PTHR43100">
    <property type="entry name" value="GLUTAMATE SYNTHASE [NADPH] SMALL CHAIN"/>
    <property type="match status" value="1"/>
</dbReference>
<dbReference type="RefSeq" id="WP_075442870.1">
    <property type="nucleotide sequence ID" value="NZ_FOQK01000008.1"/>
</dbReference>
<dbReference type="Pfam" id="PF12838">
    <property type="entry name" value="Fer4_7"/>
    <property type="match status" value="1"/>
</dbReference>
<dbReference type="SUPFAM" id="SSF69336">
    <property type="entry name" value="Alpha subunit of glutamate synthase, C-terminal domain"/>
    <property type="match status" value="1"/>
</dbReference>
<accession>A0A1I3E0F5</accession>